<dbReference type="InterPro" id="IPR011992">
    <property type="entry name" value="EF-hand-dom_pair"/>
</dbReference>
<dbReference type="Gene3D" id="1.10.238.10">
    <property type="entry name" value="EF-hand"/>
    <property type="match status" value="1"/>
</dbReference>
<dbReference type="AlphaFoldDB" id="A0A401JG42"/>
<dbReference type="PROSITE" id="PS50914">
    <property type="entry name" value="BON"/>
    <property type="match status" value="1"/>
</dbReference>
<sequence>MISKEEAAEHKMSSKAFEEADTNGDGKLNKSEFVKAESINERVQVAKYVDDSVITAKVKAGLFKHSLLKGSQIHVETYKGAVQLSGFIDSDKQVAAAGKITAGVEGVTKVINNLIPKNND</sequence>
<protein>
    <submittedName>
        <fullName evidence="4">Osmotically inducible protein OsmY</fullName>
    </submittedName>
</protein>
<dbReference type="PROSITE" id="PS50222">
    <property type="entry name" value="EF_HAND_2"/>
    <property type="match status" value="1"/>
</dbReference>
<dbReference type="Gene3D" id="3.30.1340.30">
    <property type="match status" value="1"/>
</dbReference>
<dbReference type="SUPFAM" id="SSF47473">
    <property type="entry name" value="EF-hand"/>
    <property type="match status" value="1"/>
</dbReference>
<dbReference type="InterPro" id="IPR018247">
    <property type="entry name" value="EF_Hand_1_Ca_BS"/>
</dbReference>
<dbReference type="Pfam" id="PF00036">
    <property type="entry name" value="EF-hand_1"/>
    <property type="match status" value="1"/>
</dbReference>
<dbReference type="EMBL" id="BGOW01000021">
    <property type="protein sequence ID" value="GBL46599.1"/>
    <property type="molecule type" value="Genomic_DNA"/>
</dbReference>
<dbReference type="Proteomes" id="UP000286806">
    <property type="component" value="Unassembled WGS sequence"/>
</dbReference>
<proteinExistence type="predicted"/>
<dbReference type="PANTHER" id="PTHR34606">
    <property type="entry name" value="BON DOMAIN-CONTAINING PROTEIN"/>
    <property type="match status" value="1"/>
</dbReference>
<dbReference type="InterPro" id="IPR014004">
    <property type="entry name" value="Transpt-assoc_nodulatn_dom_bac"/>
</dbReference>
<evidence type="ECO:0000259" key="3">
    <source>
        <dbReference type="PROSITE" id="PS50914"/>
    </source>
</evidence>
<dbReference type="GO" id="GO:0005509">
    <property type="term" value="F:calcium ion binding"/>
    <property type="evidence" value="ECO:0007669"/>
    <property type="project" value="InterPro"/>
</dbReference>
<dbReference type="PANTHER" id="PTHR34606:SF16">
    <property type="entry name" value="BON DOMAIN-CONTAINING PROTEIN"/>
    <property type="match status" value="1"/>
</dbReference>
<feature type="domain" description="BON" evidence="3">
    <location>
        <begin position="50"/>
        <end position="118"/>
    </location>
</feature>
<organism evidence="4 5">
    <name type="scientific">Sulfuriferula multivorans</name>
    <dbReference type="NCBI Taxonomy" id="1559896"/>
    <lineage>
        <taxon>Bacteria</taxon>
        <taxon>Pseudomonadati</taxon>
        <taxon>Pseudomonadota</taxon>
        <taxon>Betaproteobacteria</taxon>
        <taxon>Nitrosomonadales</taxon>
        <taxon>Sulfuricellaceae</taxon>
        <taxon>Sulfuriferula</taxon>
    </lineage>
</organism>
<feature type="domain" description="EF-hand" evidence="2">
    <location>
        <begin position="8"/>
        <end position="43"/>
    </location>
</feature>
<evidence type="ECO:0000313" key="4">
    <source>
        <dbReference type="EMBL" id="GBL46599.1"/>
    </source>
</evidence>
<feature type="region of interest" description="Disordered" evidence="1">
    <location>
        <begin position="1"/>
        <end position="28"/>
    </location>
</feature>
<feature type="compositionally biased region" description="Basic and acidic residues" evidence="1">
    <location>
        <begin position="1"/>
        <end position="18"/>
    </location>
</feature>
<reference evidence="4 5" key="1">
    <citation type="journal article" date="2019" name="Front. Microbiol.">
        <title>Genomes of Neutrophilic Sulfur-Oxidizing Chemolithoautotrophs Representing 9 Proteobacterial Species From 8 Genera.</title>
        <authorList>
            <person name="Watanabe T."/>
            <person name="Kojima H."/>
            <person name="Umezawa K."/>
            <person name="Hori C."/>
            <person name="Takasuka T.E."/>
            <person name="Kato Y."/>
            <person name="Fukui M."/>
        </authorList>
    </citation>
    <scope>NUCLEOTIDE SEQUENCE [LARGE SCALE GENOMIC DNA]</scope>
    <source>
        <strain evidence="4 5">TTN</strain>
    </source>
</reference>
<dbReference type="SMART" id="SM00749">
    <property type="entry name" value="BON"/>
    <property type="match status" value="1"/>
</dbReference>
<evidence type="ECO:0000256" key="1">
    <source>
        <dbReference type="SAM" id="MobiDB-lite"/>
    </source>
</evidence>
<dbReference type="Pfam" id="PF04972">
    <property type="entry name" value="BON"/>
    <property type="match status" value="1"/>
</dbReference>
<dbReference type="InterPro" id="IPR002048">
    <property type="entry name" value="EF_hand_dom"/>
</dbReference>
<name>A0A401JG42_9PROT</name>
<comment type="caution">
    <text evidence="4">The sequence shown here is derived from an EMBL/GenBank/DDBJ whole genome shotgun (WGS) entry which is preliminary data.</text>
</comment>
<gene>
    <name evidence="4" type="ORF">SFMTTN_2414</name>
</gene>
<evidence type="ECO:0000259" key="2">
    <source>
        <dbReference type="PROSITE" id="PS50222"/>
    </source>
</evidence>
<evidence type="ECO:0000313" key="5">
    <source>
        <dbReference type="Proteomes" id="UP000286806"/>
    </source>
</evidence>
<dbReference type="InterPro" id="IPR051686">
    <property type="entry name" value="Lipoprotein_DolP"/>
</dbReference>
<accession>A0A401JG42</accession>
<dbReference type="InterPro" id="IPR007055">
    <property type="entry name" value="BON_dom"/>
</dbReference>
<dbReference type="PROSITE" id="PS00018">
    <property type="entry name" value="EF_HAND_1"/>
    <property type="match status" value="1"/>
</dbReference>
<keyword evidence="5" id="KW-1185">Reference proteome</keyword>